<dbReference type="Gene3D" id="3.90.220.20">
    <property type="entry name" value="DNA methylase specificity domains"/>
    <property type="match status" value="2"/>
</dbReference>
<dbReference type="Proteomes" id="UP000182360">
    <property type="component" value="Unassembled WGS sequence"/>
</dbReference>
<dbReference type="OrthoDB" id="667970at2"/>
<evidence type="ECO:0000256" key="2">
    <source>
        <dbReference type="ARBA" id="ARBA00022747"/>
    </source>
</evidence>
<accession>A0A1H9A523</accession>
<dbReference type="GO" id="GO:0003677">
    <property type="term" value="F:DNA binding"/>
    <property type="evidence" value="ECO:0007669"/>
    <property type="project" value="UniProtKB-KW"/>
</dbReference>
<dbReference type="InterPro" id="IPR052021">
    <property type="entry name" value="Type-I_RS_S_subunit"/>
</dbReference>
<dbReference type="RefSeq" id="WP_074640040.1">
    <property type="nucleotide sequence ID" value="NZ_FOFU01000001.1"/>
</dbReference>
<dbReference type="PANTHER" id="PTHR30408:SF12">
    <property type="entry name" value="TYPE I RESTRICTION ENZYME MJAVIII SPECIFICITY SUBUNIT"/>
    <property type="match status" value="1"/>
</dbReference>
<evidence type="ECO:0000259" key="4">
    <source>
        <dbReference type="Pfam" id="PF01420"/>
    </source>
</evidence>
<evidence type="ECO:0000256" key="1">
    <source>
        <dbReference type="ARBA" id="ARBA00010923"/>
    </source>
</evidence>
<dbReference type="GO" id="GO:0009307">
    <property type="term" value="P:DNA restriction-modification system"/>
    <property type="evidence" value="ECO:0007669"/>
    <property type="project" value="UniProtKB-KW"/>
</dbReference>
<organism evidence="5 6">
    <name type="scientific">Treponema bryantii</name>
    <dbReference type="NCBI Taxonomy" id="163"/>
    <lineage>
        <taxon>Bacteria</taxon>
        <taxon>Pseudomonadati</taxon>
        <taxon>Spirochaetota</taxon>
        <taxon>Spirochaetia</taxon>
        <taxon>Spirochaetales</taxon>
        <taxon>Treponemataceae</taxon>
        <taxon>Treponema</taxon>
    </lineage>
</organism>
<dbReference type="EMBL" id="FOFU01000001">
    <property type="protein sequence ID" value="SEP71088.1"/>
    <property type="molecule type" value="Genomic_DNA"/>
</dbReference>
<reference evidence="5 6" key="1">
    <citation type="submission" date="2016-10" db="EMBL/GenBank/DDBJ databases">
        <authorList>
            <person name="de Groot N.N."/>
        </authorList>
    </citation>
    <scope>NUCLEOTIDE SEQUENCE [LARGE SCALE GENOMIC DNA]</scope>
    <source>
        <strain evidence="5 6">B25</strain>
    </source>
</reference>
<evidence type="ECO:0000313" key="5">
    <source>
        <dbReference type="EMBL" id="SEP71088.1"/>
    </source>
</evidence>
<comment type="similarity">
    <text evidence="1">Belongs to the type-I restriction system S methylase family.</text>
</comment>
<sequence length="416" mass="46862">MKLPDGWKYIKLSDITTPLTEMAGDKKYETLSISAGIGFVNQAKKFGKELSGKQYGKYTVLQRGDFSYNKGNSKKYPQGCIYQLTDRDCAAVPNVFESFRFILGINDYYEQLFMSGFLNHQLASKINHGVRDDGLLNLTGKDFYDCFVPFPSLAEQQKIAEILCKQDKIISSKQKLLEQKQQQKKWLIQKLLEVPHTNADCEKVFSLGGVVIDKSGWKKEILGCICTITGRIGFRGYTMSDITSSDKGVLSLSPSNIIDGQLNMEDSTFITLEKYLESPEIMIQKHDIVFVKTGSTFGKVGYLDSIYQKATINPQLVIVRSNNLVRQNLLYYILKSDYFQNFVNKIVVGGAVPTLSQEQLSKIMIHLPTLPEQEIIAQVLSAADKEIALLKSIIEQEKQKKKSLAQLLLTGTVRVK</sequence>
<dbReference type="Pfam" id="PF01420">
    <property type="entry name" value="Methylase_S"/>
    <property type="match status" value="1"/>
</dbReference>
<keyword evidence="6" id="KW-1185">Reference proteome</keyword>
<dbReference type="SUPFAM" id="SSF116734">
    <property type="entry name" value="DNA methylase specificity domain"/>
    <property type="match status" value="2"/>
</dbReference>
<proteinExistence type="inferred from homology"/>
<keyword evidence="2" id="KW-0680">Restriction system</keyword>
<dbReference type="PANTHER" id="PTHR30408">
    <property type="entry name" value="TYPE-1 RESTRICTION ENZYME ECOKI SPECIFICITY PROTEIN"/>
    <property type="match status" value="1"/>
</dbReference>
<evidence type="ECO:0000313" key="6">
    <source>
        <dbReference type="Proteomes" id="UP000182360"/>
    </source>
</evidence>
<name>A0A1H9A523_9SPIR</name>
<gene>
    <name evidence="5" type="ORF">SAMN04487977_101188</name>
</gene>
<protein>
    <submittedName>
        <fullName evidence="5">Type I restriction enzyme, S subunit</fullName>
    </submittedName>
</protein>
<dbReference type="AlphaFoldDB" id="A0A1H9A523"/>
<keyword evidence="3" id="KW-0238">DNA-binding</keyword>
<feature type="domain" description="Type I restriction modification DNA specificity" evidence="4">
    <location>
        <begin position="271"/>
        <end position="396"/>
    </location>
</feature>
<evidence type="ECO:0000256" key="3">
    <source>
        <dbReference type="ARBA" id="ARBA00023125"/>
    </source>
</evidence>
<dbReference type="InterPro" id="IPR044946">
    <property type="entry name" value="Restrct_endonuc_typeI_TRD_sf"/>
</dbReference>
<dbReference type="InterPro" id="IPR000055">
    <property type="entry name" value="Restrct_endonuc_typeI_TRD"/>
</dbReference>